<name>A0A150M930_9BACI</name>
<dbReference type="PATRIC" id="fig|301148.3.peg.2722"/>
<evidence type="ECO:0000256" key="4">
    <source>
        <dbReference type="ARBA" id="ARBA00022833"/>
    </source>
</evidence>
<evidence type="ECO:0000256" key="5">
    <source>
        <dbReference type="SAM" id="MobiDB-lite"/>
    </source>
</evidence>
<dbReference type="GO" id="GO:0046872">
    <property type="term" value="F:metal ion binding"/>
    <property type="evidence" value="ECO:0007669"/>
    <property type="project" value="UniProtKB-KW"/>
</dbReference>
<dbReference type="InterPro" id="IPR051453">
    <property type="entry name" value="MBL_Glyoxalase_II"/>
</dbReference>
<feature type="domain" description="Metallo-beta-lactamase" evidence="6">
    <location>
        <begin position="24"/>
        <end position="202"/>
    </location>
</feature>
<keyword evidence="2" id="KW-0479">Metal-binding</keyword>
<keyword evidence="3" id="KW-0378">Hydrolase</keyword>
<dbReference type="InterPro" id="IPR001279">
    <property type="entry name" value="Metallo-B-lactamas"/>
</dbReference>
<evidence type="ECO:0000256" key="2">
    <source>
        <dbReference type="ARBA" id="ARBA00022723"/>
    </source>
</evidence>
<proteinExistence type="predicted"/>
<comment type="caution">
    <text evidence="7">The sequence shown here is derived from an EMBL/GenBank/DDBJ whole genome shotgun (WGS) entry which is preliminary data.</text>
</comment>
<reference evidence="7 8" key="1">
    <citation type="submission" date="2016-01" db="EMBL/GenBank/DDBJ databases">
        <title>Draft Genome Sequences of Seven Thermophilic Sporeformers Isolated from Foods.</title>
        <authorList>
            <person name="Berendsen E.M."/>
            <person name="Wells-Bennik M.H."/>
            <person name="Krawcyk A.O."/>
            <person name="De Jong A."/>
            <person name="Holsappel S."/>
            <person name="Eijlander R.T."/>
            <person name="Kuipers O.P."/>
        </authorList>
    </citation>
    <scope>NUCLEOTIDE SEQUENCE [LARGE SCALE GENOMIC DNA]</scope>
    <source>
        <strain evidence="7 8">B4135</strain>
    </source>
</reference>
<dbReference type="Gene3D" id="3.60.15.10">
    <property type="entry name" value="Ribonuclease Z/Hydroxyacylglutathione hydrolase-like"/>
    <property type="match status" value="1"/>
</dbReference>
<dbReference type="Pfam" id="PF00753">
    <property type="entry name" value="Lactamase_B"/>
    <property type="match status" value="1"/>
</dbReference>
<dbReference type="Proteomes" id="UP000075683">
    <property type="component" value="Unassembled WGS sequence"/>
</dbReference>
<protein>
    <recommendedName>
        <fullName evidence="6">Metallo-beta-lactamase domain-containing protein</fullName>
    </recommendedName>
</protein>
<dbReference type="CDD" id="cd06262">
    <property type="entry name" value="metallo-hydrolase-like_MBL-fold"/>
    <property type="match status" value="1"/>
</dbReference>
<evidence type="ECO:0000259" key="6">
    <source>
        <dbReference type="SMART" id="SM00849"/>
    </source>
</evidence>
<evidence type="ECO:0000313" key="7">
    <source>
        <dbReference type="EMBL" id="KYD20835.1"/>
    </source>
</evidence>
<dbReference type="GO" id="GO:0016787">
    <property type="term" value="F:hydrolase activity"/>
    <property type="evidence" value="ECO:0007669"/>
    <property type="project" value="UniProtKB-KW"/>
</dbReference>
<gene>
    <name evidence="7" type="ORF">B4135_0253</name>
</gene>
<dbReference type="STRING" id="301148.B4135_0253"/>
<dbReference type="PANTHER" id="PTHR46233">
    <property type="entry name" value="HYDROXYACYLGLUTATHIONE HYDROLASE GLOC"/>
    <property type="match status" value="1"/>
</dbReference>
<keyword evidence="4" id="KW-0862">Zinc</keyword>
<sequence>MIFTDLRGDDGIMRWQQFPVGPLEANCYVLYDDRFCLVVDPGDEAETVISWLEANDLRPGAVFLTHAHFDHIGGLDDLVRKYPVPVYLHQAEKDWLQSPSLNGSLLFLPRPVVSGVSPEEIKGEGEMEMGGWSFQILETPGHSPGSISLYFAEEGILVSGDVIFKGSVGRTDLPGGNGRQLMETLGKKILPLPEETRILPGHGPLTTVGEEKASNPFLQG</sequence>
<organism evidence="7 8">
    <name type="scientific">Caldibacillus debilis</name>
    <dbReference type="NCBI Taxonomy" id="301148"/>
    <lineage>
        <taxon>Bacteria</taxon>
        <taxon>Bacillati</taxon>
        <taxon>Bacillota</taxon>
        <taxon>Bacilli</taxon>
        <taxon>Bacillales</taxon>
        <taxon>Bacillaceae</taxon>
        <taxon>Caldibacillus</taxon>
    </lineage>
</organism>
<evidence type="ECO:0000313" key="8">
    <source>
        <dbReference type="Proteomes" id="UP000075683"/>
    </source>
</evidence>
<evidence type="ECO:0000256" key="3">
    <source>
        <dbReference type="ARBA" id="ARBA00022801"/>
    </source>
</evidence>
<evidence type="ECO:0000256" key="1">
    <source>
        <dbReference type="ARBA" id="ARBA00001947"/>
    </source>
</evidence>
<comment type="cofactor">
    <cofactor evidence="1">
        <name>Zn(2+)</name>
        <dbReference type="ChEBI" id="CHEBI:29105"/>
    </cofactor>
</comment>
<dbReference type="AlphaFoldDB" id="A0A150M930"/>
<accession>A0A150M930</accession>
<dbReference type="InterPro" id="IPR036866">
    <property type="entry name" value="RibonucZ/Hydroxyglut_hydro"/>
</dbReference>
<feature type="region of interest" description="Disordered" evidence="5">
    <location>
        <begin position="201"/>
        <end position="220"/>
    </location>
</feature>
<dbReference type="PANTHER" id="PTHR46233:SF3">
    <property type="entry name" value="HYDROXYACYLGLUTATHIONE HYDROLASE GLOC"/>
    <property type="match status" value="1"/>
</dbReference>
<dbReference type="EMBL" id="LQYT01000028">
    <property type="protein sequence ID" value="KYD20835.1"/>
    <property type="molecule type" value="Genomic_DNA"/>
</dbReference>
<dbReference type="SMART" id="SM00849">
    <property type="entry name" value="Lactamase_B"/>
    <property type="match status" value="1"/>
</dbReference>
<dbReference type="SUPFAM" id="SSF56281">
    <property type="entry name" value="Metallo-hydrolase/oxidoreductase"/>
    <property type="match status" value="1"/>
</dbReference>